<organism evidence="1 2">
    <name type="scientific">Marinobacter salarius</name>
    <dbReference type="NCBI Taxonomy" id="1420917"/>
    <lineage>
        <taxon>Bacteria</taxon>
        <taxon>Pseudomonadati</taxon>
        <taxon>Pseudomonadota</taxon>
        <taxon>Gammaproteobacteria</taxon>
        <taxon>Pseudomonadales</taxon>
        <taxon>Marinobacteraceae</taxon>
        <taxon>Marinobacter</taxon>
    </lineage>
</organism>
<accession>W5YWR5</accession>
<name>W5YWR5_9GAMM</name>
<gene>
    <name evidence="1" type="ORF">AU15_17345</name>
</gene>
<dbReference type="AlphaFoldDB" id="W5YWR5"/>
<protein>
    <submittedName>
        <fullName evidence="1">Uncharacterized protein</fullName>
    </submittedName>
</protein>
<evidence type="ECO:0000313" key="2">
    <source>
        <dbReference type="Proteomes" id="UP000035081"/>
    </source>
</evidence>
<dbReference type="Proteomes" id="UP000035081">
    <property type="component" value="Chromosome"/>
</dbReference>
<proteinExistence type="predicted"/>
<reference evidence="1 2" key="1">
    <citation type="journal article" date="2014" name="Genome Announc.">
        <title>Draft Genome Sequences of Marinobacter similis A3d10T and Marinobacter salarius R9SW1T.</title>
        <authorList>
            <person name="Ivanova E.P."/>
            <person name="Ng H.J."/>
            <person name="Webb H.K."/>
            <person name="Feng G."/>
            <person name="Oshima K."/>
            <person name="Hattori M."/>
            <person name="Ohkuma M."/>
            <person name="Sergeev A.F."/>
            <person name="Mikhailov V.V."/>
            <person name="Crawford R.J."/>
            <person name="Sawabe T."/>
        </authorList>
    </citation>
    <scope>NUCLEOTIDE SEQUENCE [LARGE SCALE GENOMIC DNA]</scope>
    <source>
        <strain evidence="2">A3d10 and R9SW1</strain>
    </source>
</reference>
<evidence type="ECO:0000313" key="1">
    <source>
        <dbReference type="EMBL" id="AHI33324.1"/>
    </source>
</evidence>
<dbReference type="HOGENOM" id="CLU_2683533_0_0_6"/>
<dbReference type="KEGG" id="msr:AU15_17345"/>
<dbReference type="EMBL" id="CP007152">
    <property type="protein sequence ID" value="AHI33324.1"/>
    <property type="molecule type" value="Genomic_DNA"/>
</dbReference>
<sequence>MTTSMELLWALAQNADAVTYRDKLDTARDNFLPHLQAPGDHRLAVCYREYFHRHGDQLVSVIKQQNPRLTQDWV</sequence>